<dbReference type="AlphaFoldDB" id="A0A410DYZ2"/>
<feature type="transmembrane region" description="Helical" evidence="6">
    <location>
        <begin position="34"/>
        <end position="54"/>
    </location>
</feature>
<name>A0A410DYZ2_9CLOT</name>
<dbReference type="GO" id="GO:0022857">
    <property type="term" value="F:transmembrane transporter activity"/>
    <property type="evidence" value="ECO:0007669"/>
    <property type="project" value="InterPro"/>
</dbReference>
<feature type="transmembrane region" description="Helical" evidence="6">
    <location>
        <begin position="89"/>
        <end position="107"/>
    </location>
</feature>
<evidence type="ECO:0000256" key="1">
    <source>
        <dbReference type="ARBA" id="ARBA00004651"/>
    </source>
</evidence>
<dbReference type="EMBL" id="CP025746">
    <property type="protein sequence ID" value="QAA34284.1"/>
    <property type="molecule type" value="Genomic_DNA"/>
</dbReference>
<keyword evidence="3 6" id="KW-0812">Transmembrane</keyword>
<gene>
    <name evidence="7" type="ORF">C1I91_23045</name>
</gene>
<protein>
    <submittedName>
        <fullName evidence="7">ABC transporter permease</fullName>
    </submittedName>
</protein>
<feature type="transmembrane region" description="Helical" evidence="6">
    <location>
        <begin position="268"/>
        <end position="288"/>
    </location>
</feature>
<keyword evidence="8" id="KW-1185">Reference proteome</keyword>
<comment type="subcellular location">
    <subcellularLocation>
        <location evidence="1">Cell membrane</location>
        <topology evidence="1">Multi-pass membrane protein</topology>
    </subcellularLocation>
</comment>
<evidence type="ECO:0000256" key="3">
    <source>
        <dbReference type="ARBA" id="ARBA00022692"/>
    </source>
</evidence>
<dbReference type="PANTHER" id="PTHR43370:SF2">
    <property type="entry name" value="ABC TRANSPORTER PERMEASE PROTEIN"/>
    <property type="match status" value="1"/>
</dbReference>
<feature type="transmembrane region" description="Helical" evidence="6">
    <location>
        <begin position="193"/>
        <end position="215"/>
    </location>
</feature>
<dbReference type="KEGG" id="cmah:C1I91_23045"/>
<feature type="transmembrane region" description="Helical" evidence="6">
    <location>
        <begin position="146"/>
        <end position="163"/>
    </location>
</feature>
<keyword evidence="4 6" id="KW-1133">Transmembrane helix</keyword>
<evidence type="ECO:0000256" key="5">
    <source>
        <dbReference type="ARBA" id="ARBA00023136"/>
    </source>
</evidence>
<reference evidence="7 8" key="1">
    <citation type="submission" date="2018-01" db="EMBL/GenBank/DDBJ databases">
        <title>Genome Sequencing and Assembly of Anaerobacter polyendosporus strain CT4.</title>
        <authorList>
            <person name="Tachaapaikoon C."/>
            <person name="Sutheeworapong S."/>
            <person name="Jenjaroenpun P."/>
            <person name="Wongsurawat T."/>
            <person name="Nookeaw I."/>
            <person name="Cheawchanlertfa P."/>
            <person name="Kosugi A."/>
            <person name="Cheevadhanarak S."/>
            <person name="Ratanakhanokchai K."/>
        </authorList>
    </citation>
    <scope>NUCLEOTIDE SEQUENCE [LARGE SCALE GENOMIC DNA]</scope>
    <source>
        <strain evidence="7 8">CT4</strain>
    </source>
</reference>
<dbReference type="Pfam" id="PF02653">
    <property type="entry name" value="BPD_transp_2"/>
    <property type="match status" value="1"/>
</dbReference>
<dbReference type="InterPro" id="IPR001851">
    <property type="entry name" value="ABC_transp_permease"/>
</dbReference>
<dbReference type="GO" id="GO:0005886">
    <property type="term" value="C:plasma membrane"/>
    <property type="evidence" value="ECO:0007669"/>
    <property type="project" value="UniProtKB-SubCell"/>
</dbReference>
<evidence type="ECO:0000256" key="4">
    <source>
        <dbReference type="ARBA" id="ARBA00022989"/>
    </source>
</evidence>
<dbReference type="Proteomes" id="UP000286268">
    <property type="component" value="Chromosome"/>
</dbReference>
<keyword evidence="5 6" id="KW-0472">Membrane</keyword>
<evidence type="ECO:0000256" key="6">
    <source>
        <dbReference type="SAM" id="Phobius"/>
    </source>
</evidence>
<feature type="transmembrane region" description="Helical" evidence="6">
    <location>
        <begin position="221"/>
        <end position="239"/>
    </location>
</feature>
<dbReference type="CDD" id="cd06580">
    <property type="entry name" value="TM_PBP1_transp_TpRbsC_like"/>
    <property type="match status" value="1"/>
</dbReference>
<feature type="transmembrane region" description="Helical" evidence="6">
    <location>
        <begin position="6"/>
        <end position="27"/>
    </location>
</feature>
<feature type="transmembrane region" description="Helical" evidence="6">
    <location>
        <begin position="60"/>
        <end position="82"/>
    </location>
</feature>
<keyword evidence="2" id="KW-1003">Cell membrane</keyword>
<organism evidence="7 8">
    <name type="scientific">Clostridium manihotivorum</name>
    <dbReference type="NCBI Taxonomy" id="2320868"/>
    <lineage>
        <taxon>Bacteria</taxon>
        <taxon>Bacillati</taxon>
        <taxon>Bacillota</taxon>
        <taxon>Clostridia</taxon>
        <taxon>Eubacteriales</taxon>
        <taxon>Clostridiaceae</taxon>
        <taxon>Clostridium</taxon>
    </lineage>
</organism>
<evidence type="ECO:0000313" key="8">
    <source>
        <dbReference type="Proteomes" id="UP000286268"/>
    </source>
</evidence>
<dbReference type="OrthoDB" id="9792579at2"/>
<evidence type="ECO:0000256" key="2">
    <source>
        <dbReference type="ARBA" id="ARBA00022475"/>
    </source>
</evidence>
<sequence>MMNVVSFLHAAIIAGTPLLLATLGEILTEKVGNLNLGVEGMMLLGAVMGFIVGYSTGSPYLALLAAIVAGGFGGFIFGALTVTLRANQVVTGLTLTIFGTGMSSLLGQKVVGQVVPEGIKNFFAPMPIPLLSKIPYIGPILFTQDIFVYISYLLAIVIGIYIYNTKAGLNLRAVGENPASADAVSINVGLYKYINIVLGGALAGLGGAYLSLVYVPAWQENIVAGRGWIAVALVIFAAWNPYKAILGAYLFGGLDIIGFRLGKVAINQYFLSMLPYLVTIVVLVFVSAKKSKKNSPPKGLGNNYFREER</sequence>
<proteinExistence type="predicted"/>
<evidence type="ECO:0000313" key="7">
    <source>
        <dbReference type="EMBL" id="QAA34284.1"/>
    </source>
</evidence>
<accession>A0A410DYZ2</accession>
<dbReference type="PANTHER" id="PTHR43370">
    <property type="entry name" value="SUGAR ABC TRANSPORTER INTEGRAL MEMBRANE PROTEIN-RELATED"/>
    <property type="match status" value="1"/>
</dbReference>